<protein>
    <submittedName>
        <fullName evidence="7">Pyridoxal phosphate-dependent transferase</fullName>
    </submittedName>
</protein>
<dbReference type="InterPro" id="IPR015421">
    <property type="entry name" value="PyrdxlP-dep_Trfase_major"/>
</dbReference>
<sequence>MLRSTSHNLKNGIAYCSMVLNRRCLATVTPSKLGFYDMTSDTATEVTDDMFDIMRSASRKDDVFGNDPSVNELEHYVAKLFGHEASLFCASGTMTNQLGLRALLTQPPHSVLCDAQSHINLYECGGLAYHSQASVTAVTATNGVYLTADDVDANRVLEDVHNASTKVIALENTLNGAIMPMEEMQRIHTLARNENIKLHLDGARIWNASQATGIPLADYGQLFDTVSVCVSKGIGAPIGSLIIGSKEMIRKARHLRKLMGGGWRQAGLLAKIAQHCIDTVIPTMPETHRLTKKLATGLEGSGIRILLPVDTNMIFIDTAPLPMQELADALQKKRNILISAEDNGTITRLVLHHQIDESAVEGFVQVASDLIKEKGISFPTTPSRPKVDVSKAYPSIQH</sequence>
<evidence type="ECO:0000256" key="3">
    <source>
        <dbReference type="ARBA" id="ARBA00022898"/>
    </source>
</evidence>
<dbReference type="PIRSF" id="PIRSF017617">
    <property type="entry name" value="Thr_aldolase"/>
    <property type="match status" value="1"/>
</dbReference>
<comment type="cofactor">
    <cofactor evidence="1">
        <name>pyridoxal 5'-phosphate</name>
        <dbReference type="ChEBI" id="CHEBI:597326"/>
    </cofactor>
</comment>
<dbReference type="Gene3D" id="3.40.640.10">
    <property type="entry name" value="Type I PLP-dependent aspartate aminotransferase-like (Major domain)"/>
    <property type="match status" value="1"/>
</dbReference>
<reference evidence="7" key="1">
    <citation type="journal article" date="2022" name="IScience">
        <title>Evolution of zygomycete secretomes and the origins of terrestrial fungal ecologies.</title>
        <authorList>
            <person name="Chang Y."/>
            <person name="Wang Y."/>
            <person name="Mondo S."/>
            <person name="Ahrendt S."/>
            <person name="Andreopoulos W."/>
            <person name="Barry K."/>
            <person name="Beard J."/>
            <person name="Benny G.L."/>
            <person name="Blankenship S."/>
            <person name="Bonito G."/>
            <person name="Cuomo C."/>
            <person name="Desiro A."/>
            <person name="Gervers K.A."/>
            <person name="Hundley H."/>
            <person name="Kuo A."/>
            <person name="LaButti K."/>
            <person name="Lang B.F."/>
            <person name="Lipzen A."/>
            <person name="O'Donnell K."/>
            <person name="Pangilinan J."/>
            <person name="Reynolds N."/>
            <person name="Sandor L."/>
            <person name="Smith M.E."/>
            <person name="Tsang A."/>
            <person name="Grigoriev I.V."/>
            <person name="Stajich J.E."/>
            <person name="Spatafora J.W."/>
        </authorList>
    </citation>
    <scope>NUCLEOTIDE SEQUENCE</scope>
    <source>
        <strain evidence="7">RSA 2281</strain>
    </source>
</reference>
<dbReference type="Proteomes" id="UP001209540">
    <property type="component" value="Unassembled WGS sequence"/>
</dbReference>
<dbReference type="InterPro" id="IPR015422">
    <property type="entry name" value="PyrdxlP-dep_Trfase_small"/>
</dbReference>
<proteinExistence type="inferred from homology"/>
<keyword evidence="3" id="KW-0663">Pyridoxal phosphate</keyword>
<dbReference type="FunFam" id="3.40.640.10:FF:000030">
    <property type="entry name" value="Low-specificity L-threonine aldolase"/>
    <property type="match status" value="1"/>
</dbReference>
<dbReference type="AlphaFoldDB" id="A0AAD5JQB9"/>
<dbReference type="InterPro" id="IPR015424">
    <property type="entry name" value="PyrdxlP-dep_Trfase"/>
</dbReference>
<evidence type="ECO:0000256" key="1">
    <source>
        <dbReference type="ARBA" id="ARBA00001933"/>
    </source>
</evidence>
<dbReference type="GO" id="GO:0006545">
    <property type="term" value="P:glycine biosynthetic process"/>
    <property type="evidence" value="ECO:0007669"/>
    <property type="project" value="TreeGrafter"/>
</dbReference>
<keyword evidence="8" id="KW-1185">Reference proteome</keyword>
<dbReference type="EMBL" id="JAIXMP010000037">
    <property type="protein sequence ID" value="KAI9248846.1"/>
    <property type="molecule type" value="Genomic_DNA"/>
</dbReference>
<feature type="domain" description="Aromatic amino acid beta-eliminating lyase/threonine aldolase" evidence="6">
    <location>
        <begin position="37"/>
        <end position="318"/>
    </location>
</feature>
<dbReference type="GO" id="GO:0006567">
    <property type="term" value="P:L-threonine catabolic process"/>
    <property type="evidence" value="ECO:0007669"/>
    <property type="project" value="TreeGrafter"/>
</dbReference>
<dbReference type="Pfam" id="PF01212">
    <property type="entry name" value="Beta_elim_lyase"/>
    <property type="match status" value="1"/>
</dbReference>
<dbReference type="PANTHER" id="PTHR48097:SF9">
    <property type="entry name" value="L-THREONINE ALDOLASE"/>
    <property type="match status" value="1"/>
</dbReference>
<keyword evidence="4" id="KW-0456">Lyase</keyword>
<evidence type="ECO:0000313" key="8">
    <source>
        <dbReference type="Proteomes" id="UP001209540"/>
    </source>
</evidence>
<evidence type="ECO:0000313" key="7">
    <source>
        <dbReference type="EMBL" id="KAI9248846.1"/>
    </source>
</evidence>
<accession>A0AAD5JQB9</accession>
<dbReference type="SUPFAM" id="SSF53383">
    <property type="entry name" value="PLP-dependent transferases"/>
    <property type="match status" value="1"/>
</dbReference>
<keyword evidence="7" id="KW-0808">Transferase</keyword>
<comment type="similarity">
    <text evidence="2">Belongs to the threonine aldolase family.</text>
</comment>
<dbReference type="GO" id="GO:0016740">
    <property type="term" value="F:transferase activity"/>
    <property type="evidence" value="ECO:0007669"/>
    <property type="project" value="UniProtKB-KW"/>
</dbReference>
<comment type="caution">
    <text evidence="7">The sequence shown here is derived from an EMBL/GenBank/DDBJ whole genome shotgun (WGS) entry which is preliminary data.</text>
</comment>
<gene>
    <name evidence="7" type="ORF">BDA99DRAFT_524605</name>
</gene>
<evidence type="ECO:0000256" key="2">
    <source>
        <dbReference type="ARBA" id="ARBA00006966"/>
    </source>
</evidence>
<feature type="modified residue" description="N6-(pyridoxal phosphate)lysine" evidence="5">
    <location>
        <position position="232"/>
    </location>
</feature>
<dbReference type="PANTHER" id="PTHR48097">
    <property type="entry name" value="L-THREONINE ALDOLASE-RELATED"/>
    <property type="match status" value="1"/>
</dbReference>
<reference evidence="7" key="2">
    <citation type="submission" date="2023-02" db="EMBL/GenBank/DDBJ databases">
        <authorList>
            <consortium name="DOE Joint Genome Institute"/>
            <person name="Mondo S.J."/>
            <person name="Chang Y."/>
            <person name="Wang Y."/>
            <person name="Ahrendt S."/>
            <person name="Andreopoulos W."/>
            <person name="Barry K."/>
            <person name="Beard J."/>
            <person name="Benny G.L."/>
            <person name="Blankenship S."/>
            <person name="Bonito G."/>
            <person name="Cuomo C."/>
            <person name="Desiro A."/>
            <person name="Gervers K.A."/>
            <person name="Hundley H."/>
            <person name="Kuo A."/>
            <person name="LaButti K."/>
            <person name="Lang B.F."/>
            <person name="Lipzen A."/>
            <person name="O'Donnell K."/>
            <person name="Pangilinan J."/>
            <person name="Reynolds N."/>
            <person name="Sandor L."/>
            <person name="Smith M.W."/>
            <person name="Tsang A."/>
            <person name="Grigoriev I.V."/>
            <person name="Stajich J.E."/>
            <person name="Spatafora J.W."/>
        </authorList>
    </citation>
    <scope>NUCLEOTIDE SEQUENCE</scope>
    <source>
        <strain evidence="7">RSA 2281</strain>
    </source>
</reference>
<dbReference type="InterPro" id="IPR001597">
    <property type="entry name" value="ArAA_b-elim_lyase/Thr_aldolase"/>
</dbReference>
<evidence type="ECO:0000256" key="5">
    <source>
        <dbReference type="PIRSR" id="PIRSR017617-1"/>
    </source>
</evidence>
<dbReference type="GO" id="GO:0008732">
    <property type="term" value="F:L-allo-threonine aldolase activity"/>
    <property type="evidence" value="ECO:0007669"/>
    <property type="project" value="TreeGrafter"/>
</dbReference>
<name>A0AAD5JQB9_9FUNG</name>
<organism evidence="7 8">
    <name type="scientific">Phascolomyces articulosus</name>
    <dbReference type="NCBI Taxonomy" id="60185"/>
    <lineage>
        <taxon>Eukaryota</taxon>
        <taxon>Fungi</taxon>
        <taxon>Fungi incertae sedis</taxon>
        <taxon>Mucoromycota</taxon>
        <taxon>Mucoromycotina</taxon>
        <taxon>Mucoromycetes</taxon>
        <taxon>Mucorales</taxon>
        <taxon>Lichtheimiaceae</taxon>
        <taxon>Phascolomyces</taxon>
    </lineage>
</organism>
<evidence type="ECO:0000259" key="6">
    <source>
        <dbReference type="Pfam" id="PF01212"/>
    </source>
</evidence>
<dbReference type="InterPro" id="IPR023603">
    <property type="entry name" value="Low_specificity_L-TA-like"/>
</dbReference>
<dbReference type="Gene3D" id="3.90.1150.10">
    <property type="entry name" value="Aspartate Aminotransferase, domain 1"/>
    <property type="match status" value="1"/>
</dbReference>
<evidence type="ECO:0000256" key="4">
    <source>
        <dbReference type="ARBA" id="ARBA00023239"/>
    </source>
</evidence>
<dbReference type="NCBIfam" id="NF041359">
    <property type="entry name" value="GntG_guanitoxin"/>
    <property type="match status" value="1"/>
</dbReference>
<dbReference type="GO" id="GO:0005829">
    <property type="term" value="C:cytosol"/>
    <property type="evidence" value="ECO:0007669"/>
    <property type="project" value="TreeGrafter"/>
</dbReference>